<keyword evidence="4" id="KW-1185">Reference proteome</keyword>
<reference evidence="3" key="1">
    <citation type="journal article" date="2018" name="Genome Biol. Evol.">
        <title>Genomics and development of Lentinus tigrinus, a white-rot wood-decaying mushroom with dimorphic fruiting bodies.</title>
        <authorList>
            <person name="Wu B."/>
            <person name="Xu Z."/>
            <person name="Knudson A."/>
            <person name="Carlson A."/>
            <person name="Chen N."/>
            <person name="Kovaka S."/>
            <person name="LaButti K."/>
            <person name="Lipzen A."/>
            <person name="Pennachio C."/>
            <person name="Riley R."/>
            <person name="Schakwitz W."/>
            <person name="Umezawa K."/>
            <person name="Ohm R.A."/>
            <person name="Grigoriev I.V."/>
            <person name="Nagy L.G."/>
            <person name="Gibbons J."/>
            <person name="Hibbett D."/>
        </authorList>
    </citation>
    <scope>NUCLEOTIDE SEQUENCE [LARGE SCALE GENOMIC DNA]</scope>
    <source>
        <strain evidence="3">ALCF2SS1-6</strain>
    </source>
</reference>
<feature type="compositionally biased region" description="Acidic residues" evidence="1">
    <location>
        <begin position="680"/>
        <end position="699"/>
    </location>
</feature>
<sequence>MHCSSSAWLYYHCCLDHDALTSATRGTSVLAGTVHIRQVVPPTLVALVALVYTRQPPSIKVDGLKRRSKLSDCSLRQYKTWLLKASTVSSHSSATAFHLSHGSLPSYITQAREMYHHPRNGSYPRAAGQYYAPPAPPAGHFHLTPRPSRHRPRLTITNFPNELLIKIFAELGLAYDLFLPMRVCREWRNIIRYTPEFWRNIRFNRNQEWPILCLERSQQLLVDIFVFFSAIPLSHVLHILRPHKDRIALLKLHDLDCGQVRDYVSLGNMRHLKSLEVNVLHNHAAGHHGICPPLLLTSSRLERLDVIGLTVQGPSPTVFSTLRELRIVGHVGARRTHDLSQFLNMLQACASLEGLRLLNRSLDAINFDLPQYSRFVALPRLRELTIKGKVRLVSHMVSHLEVGPKVAIWLIAECEEVEDVRRAAVALRALLPSDLQRCRLPILRTANRVKVDMADGPEEVLFITATRGENPDEKIELSLEFTREVWANRARDDQGPVSPRARKRYFLGALRCLPTMFPGARVETLVVHGDVEFVDAATWRSLFVSISYLKILVISASFDNNTSPAFVALVSPWSRTDPSPLCRHLEYIWIRHSRTLDHLEKARRCIAWRNASGAPVKRLCLDLFAHPTSAAPVPDVSKYRAEFARLVPDSSVVEVEVHGPWKGDIDVTEAEFPFGSLIDWSDDDSSGDDMDEDDWDEDA</sequence>
<dbReference type="Gene3D" id="1.20.1280.50">
    <property type="match status" value="1"/>
</dbReference>
<protein>
    <recommendedName>
        <fullName evidence="2">F-box domain-containing protein</fullName>
    </recommendedName>
</protein>
<organism evidence="3 4">
    <name type="scientific">Lentinus tigrinus ALCF2SS1-6</name>
    <dbReference type="NCBI Taxonomy" id="1328759"/>
    <lineage>
        <taxon>Eukaryota</taxon>
        <taxon>Fungi</taxon>
        <taxon>Dikarya</taxon>
        <taxon>Basidiomycota</taxon>
        <taxon>Agaricomycotina</taxon>
        <taxon>Agaricomycetes</taxon>
        <taxon>Polyporales</taxon>
        <taxon>Polyporaceae</taxon>
        <taxon>Lentinus</taxon>
    </lineage>
</organism>
<accession>A0A5C2SS01</accession>
<evidence type="ECO:0000256" key="1">
    <source>
        <dbReference type="SAM" id="MobiDB-lite"/>
    </source>
</evidence>
<gene>
    <name evidence="3" type="ORF">L227DRAFT_627411</name>
</gene>
<dbReference type="SUPFAM" id="SSF81383">
    <property type="entry name" value="F-box domain"/>
    <property type="match status" value="1"/>
</dbReference>
<dbReference type="EMBL" id="ML122251">
    <property type="protein sequence ID" value="RPD66653.1"/>
    <property type="molecule type" value="Genomic_DNA"/>
</dbReference>
<name>A0A5C2SS01_9APHY</name>
<feature type="domain" description="F-box" evidence="2">
    <location>
        <begin position="153"/>
        <end position="201"/>
    </location>
</feature>
<dbReference type="Proteomes" id="UP000313359">
    <property type="component" value="Unassembled WGS sequence"/>
</dbReference>
<dbReference type="PROSITE" id="PS50181">
    <property type="entry name" value="FBOX"/>
    <property type="match status" value="1"/>
</dbReference>
<evidence type="ECO:0000313" key="3">
    <source>
        <dbReference type="EMBL" id="RPD66653.1"/>
    </source>
</evidence>
<dbReference type="InterPro" id="IPR001810">
    <property type="entry name" value="F-box_dom"/>
</dbReference>
<dbReference type="SMART" id="SM00256">
    <property type="entry name" value="FBOX"/>
    <property type="match status" value="1"/>
</dbReference>
<dbReference type="InterPro" id="IPR036047">
    <property type="entry name" value="F-box-like_dom_sf"/>
</dbReference>
<feature type="region of interest" description="Disordered" evidence="1">
    <location>
        <begin position="677"/>
        <end position="699"/>
    </location>
</feature>
<dbReference type="AlphaFoldDB" id="A0A5C2SS01"/>
<proteinExistence type="predicted"/>
<dbReference type="SUPFAM" id="SSF52047">
    <property type="entry name" value="RNI-like"/>
    <property type="match status" value="1"/>
</dbReference>
<dbReference type="OrthoDB" id="2753427at2759"/>
<evidence type="ECO:0000313" key="4">
    <source>
        <dbReference type="Proteomes" id="UP000313359"/>
    </source>
</evidence>
<evidence type="ECO:0000259" key="2">
    <source>
        <dbReference type="PROSITE" id="PS50181"/>
    </source>
</evidence>
<dbReference type="Pfam" id="PF12937">
    <property type="entry name" value="F-box-like"/>
    <property type="match status" value="1"/>
</dbReference>